<dbReference type="AlphaFoldDB" id="A0A7E5WR37"/>
<feature type="region of interest" description="Disordered" evidence="1">
    <location>
        <begin position="124"/>
        <end position="144"/>
    </location>
</feature>
<evidence type="ECO:0000256" key="1">
    <source>
        <dbReference type="SAM" id="MobiDB-lite"/>
    </source>
</evidence>
<dbReference type="KEGG" id="tnl:113504611"/>
<reference evidence="3" key="1">
    <citation type="submission" date="2025-08" db="UniProtKB">
        <authorList>
            <consortium name="RefSeq"/>
        </authorList>
    </citation>
    <scope>IDENTIFICATION</scope>
</reference>
<feature type="region of interest" description="Disordered" evidence="1">
    <location>
        <begin position="192"/>
        <end position="244"/>
    </location>
</feature>
<feature type="compositionally biased region" description="Polar residues" evidence="1">
    <location>
        <begin position="192"/>
        <end position="212"/>
    </location>
</feature>
<dbReference type="OrthoDB" id="7462635at2759"/>
<dbReference type="InParanoid" id="A0A7E5WR37"/>
<gene>
    <name evidence="3" type="primary">LOC113504611</name>
</gene>
<feature type="compositionally biased region" description="Basic residues" evidence="1">
    <location>
        <begin position="232"/>
        <end position="244"/>
    </location>
</feature>
<feature type="region of interest" description="Disordered" evidence="1">
    <location>
        <begin position="876"/>
        <end position="905"/>
    </location>
</feature>
<evidence type="ECO:0000313" key="2">
    <source>
        <dbReference type="Proteomes" id="UP000322000"/>
    </source>
</evidence>
<dbReference type="Proteomes" id="UP000322000">
    <property type="component" value="Chromosome 22"/>
</dbReference>
<feature type="compositionally biased region" description="Polar residues" evidence="1">
    <location>
        <begin position="1012"/>
        <end position="1024"/>
    </location>
</feature>
<protein>
    <submittedName>
        <fullName evidence="3">Uncharacterized protein LOC113504611</fullName>
    </submittedName>
</protein>
<proteinExistence type="predicted"/>
<dbReference type="GeneID" id="113504611"/>
<feature type="compositionally biased region" description="Polar residues" evidence="1">
    <location>
        <begin position="949"/>
        <end position="959"/>
    </location>
</feature>
<accession>A0A7E5WR37</accession>
<dbReference type="RefSeq" id="XP_026742807.1">
    <property type="nucleotide sequence ID" value="XM_026887006.1"/>
</dbReference>
<organism evidence="2 3">
    <name type="scientific">Trichoplusia ni</name>
    <name type="common">Cabbage looper</name>
    <dbReference type="NCBI Taxonomy" id="7111"/>
    <lineage>
        <taxon>Eukaryota</taxon>
        <taxon>Metazoa</taxon>
        <taxon>Ecdysozoa</taxon>
        <taxon>Arthropoda</taxon>
        <taxon>Hexapoda</taxon>
        <taxon>Insecta</taxon>
        <taxon>Pterygota</taxon>
        <taxon>Neoptera</taxon>
        <taxon>Endopterygota</taxon>
        <taxon>Lepidoptera</taxon>
        <taxon>Glossata</taxon>
        <taxon>Ditrysia</taxon>
        <taxon>Noctuoidea</taxon>
        <taxon>Noctuidae</taxon>
        <taxon>Plusiinae</taxon>
        <taxon>Trichoplusia</taxon>
    </lineage>
</organism>
<sequence length="1119" mass="129808">MTLRTPRRRISPRTKRRYRAIREFFRRALGTSSQPDIKISSSIAVNVTDLKRKIVGLEQQLDEVNKQCQDIACLDCSRRSESYIESEVNHDIGPIKEQTESSERKLNGIDTRVIYKSSECNYRNTEESEYIPNPEEGDDENQPEDMINCDEYQTNVTKVSNKKSKLHRITEYGAKLHKYRARSVHENYPTTYSTSSFRSLTNPRMNNTNVEFSSPPVVRKHSGQEYTEPTIKHPHKSQKHKDLKRSKFDHFKDSYEQKPSRVRKHKHHNRELDQDFIADIIRRQYKPVKMFGRKESDLSQFSAPVCRDQEFPVRPDIQEGTELCSCCYDESKQKMRLSDLSEMRSICDTRLYSSKKHSRGKHRRKHLDIFNNSEFYDLVPVKEKSSPKSRRKFTDDNMVPYEYYREVPPSPRTLRPRLNLKAQHNTEFEEYLAHVNHPHRRSSPQRHRHRHERVETMESEFTSDQSPIPIRVIEQPRKTRKHMTCQVEKQDLCPQEDCTMSSLQYTPYVSEQVNATVETTFNKTQETEINVDKTDKALCEIKDILQSFLHEIKKETVASQCDKSEVSSKLGDTGVNVILENNCPKVNSHPMPSRHSFNNYGAGQANVPPYMTPFTNPCCYPILPMCPMNCPMSMQNGFVMPSQSYTCTNCATSKDPTHSDNCCNKTSNTASGAVHTDTCHTETCHTETCHTETEELIKEIYKFVAQSPDRKKDSEGTSDRHVCEHHKKINPKTLTTRSVGESSKLSKHDAKVGTPPLKCYSKSCEAIGCRMMHEPYYSETTNASYSDTLLEKLSLEVTQSISGTELDTETTETKIRFKPKNSKFSRVLRSIGLFKKKKKDVIEELSESESAIDVDVKPRSPFRQEITNYMMHGQEYFRPPPIPNNYRPNEYQPDYHPPYNPGVQEYQYPPPPPPPIHDIYSYSPRTRQRFQEHATAPPYHSKQRPSAPPYQSTYENSYSQMPQPQVPLCLKEIEVKSIGTQSERKMSIFRKIKKKIQPPMSPVGRGDEYDQRNCSTQTQTAQTPVTKPVLRKPLFNWKNLQAKAMEQAKNGNNDPLKFTLKAQKDLAEGDLKIRNVMLKKMFYKRNPFSPRNLIVRTLLGKDKSSYGEPQTVFRPRMFF</sequence>
<feature type="region of interest" description="Disordered" evidence="1">
    <location>
        <begin position="997"/>
        <end position="1024"/>
    </location>
</feature>
<feature type="region of interest" description="Disordered" evidence="1">
    <location>
        <begin position="930"/>
        <end position="959"/>
    </location>
</feature>
<name>A0A7E5WR37_TRINI</name>
<evidence type="ECO:0000313" key="3">
    <source>
        <dbReference type="RefSeq" id="XP_026742807.1"/>
    </source>
</evidence>
<keyword evidence="2" id="KW-1185">Reference proteome</keyword>